<dbReference type="EMBL" id="CAJOAZ010000859">
    <property type="protein sequence ID" value="CAF3725187.1"/>
    <property type="molecule type" value="Genomic_DNA"/>
</dbReference>
<evidence type="ECO:0000313" key="2">
    <source>
        <dbReference type="Proteomes" id="UP000663844"/>
    </source>
</evidence>
<protein>
    <submittedName>
        <fullName evidence="1">Uncharacterized protein</fullName>
    </submittedName>
</protein>
<gene>
    <name evidence="1" type="ORF">OXD698_LOCUS13902</name>
</gene>
<comment type="caution">
    <text evidence="1">The sequence shown here is derived from an EMBL/GenBank/DDBJ whole genome shotgun (WGS) entry which is preliminary data.</text>
</comment>
<reference evidence="1" key="1">
    <citation type="submission" date="2021-02" db="EMBL/GenBank/DDBJ databases">
        <authorList>
            <person name="Nowell W R."/>
        </authorList>
    </citation>
    <scope>NUCLEOTIDE SEQUENCE</scope>
</reference>
<sequence>MSLGTKSKLINDINVDHFGCSNDRLGSTGITTCIGFIVTFNNGEDVCIEHKSNILFPKVVTLENMRICFKNIAKYIYDVLPTSTITAVLILGGLNDSTRFEQLHNATNGVLKNDVDNDSKIELSYNRQVLNNIICNNMCFNQLQHAKDLEELAVQLVLI</sequence>
<evidence type="ECO:0000313" key="1">
    <source>
        <dbReference type="EMBL" id="CAF3725187.1"/>
    </source>
</evidence>
<accession>A0A818WGM4</accession>
<dbReference type="Proteomes" id="UP000663844">
    <property type="component" value="Unassembled WGS sequence"/>
</dbReference>
<organism evidence="1 2">
    <name type="scientific">Adineta steineri</name>
    <dbReference type="NCBI Taxonomy" id="433720"/>
    <lineage>
        <taxon>Eukaryota</taxon>
        <taxon>Metazoa</taxon>
        <taxon>Spiralia</taxon>
        <taxon>Gnathifera</taxon>
        <taxon>Rotifera</taxon>
        <taxon>Eurotatoria</taxon>
        <taxon>Bdelloidea</taxon>
        <taxon>Adinetida</taxon>
        <taxon>Adinetidae</taxon>
        <taxon>Adineta</taxon>
    </lineage>
</organism>
<dbReference type="AlphaFoldDB" id="A0A818WGM4"/>
<proteinExistence type="predicted"/>
<name>A0A818WGM4_9BILA</name>